<accession>A0A6A6BN92</accession>
<dbReference type="Pfam" id="PF00005">
    <property type="entry name" value="ABC_tran"/>
    <property type="match status" value="1"/>
</dbReference>
<name>A0A6A6BN92_9PEZI</name>
<dbReference type="GO" id="GO:0016887">
    <property type="term" value="F:ATP hydrolysis activity"/>
    <property type="evidence" value="ECO:0007669"/>
    <property type="project" value="InterPro"/>
</dbReference>
<evidence type="ECO:0000313" key="13">
    <source>
        <dbReference type="EMBL" id="KAF2145158.1"/>
    </source>
</evidence>
<feature type="compositionally biased region" description="Basic and acidic residues" evidence="9">
    <location>
        <begin position="879"/>
        <end position="889"/>
    </location>
</feature>
<feature type="transmembrane region" description="Helical" evidence="10">
    <location>
        <begin position="249"/>
        <end position="267"/>
    </location>
</feature>
<dbReference type="EMBL" id="ML995478">
    <property type="protein sequence ID" value="KAF2145158.1"/>
    <property type="molecule type" value="Genomic_DNA"/>
</dbReference>
<sequence>MESPSSGWRALHLFHQVTPLLLVAYYTVALIFDVAIRMPPKEGAVSRRWYRAAVSLIVLVIASYAAEAAVYIVHSLMHQGWWAGQHNVIFIMASILVWGSMSLILVDSATPRWLPYIGTWILGLALESVMFSLLIATRPPRDNFEDSRLVIIVLRLVLLVLLSITGVVMIFTGKMSTIAVDEESQPLLEDGANGTTAPSSNGTAYGSIAAEDSKLPKTSEREESEESEVPEDQDKDLKERQRKRLLEQGGWWGYLKGFFIFLPMIWPAKNRRMQFYVCLMLLCIAAQRALNMLIPRQMGIITNELMEDYGTHQLPWKPILLWIGLRFLGSQAGIEGLQSLVSTLLEQFSYAQITAAAFRHVMNLSMDFHTEKNSGELLKAVEQGHSLTSLMEYVFFDTAPLFLDLFLAFIYLYNLFDAYLAFTVIVVAVTYLWTTVKLTTWNREGRRLFIEKYLKENKIMYESVSNWQTVAYFNRNEFEQKRLGDAVNDHIDAYVRYNITYNLIFAVQVFIILLGLLVASFLATYRIAEGTATVGSFVTLIQYWSTLSSPLSRLANSYDRLSSDLIDAERMLQLFQTNSSIVDKETAKPLEITKGRVDFHDVSFAYDPRKATLKDINFTAKPGQTVALVGETGSGKSTILKLLLRFYDATAGAIRIDGQDIRDVTLDSLREAMGVVPQDPSMFNMSIMENIRYARLDATDEEVYAACRAAAVHDKILSFPDQYRSKVGERGVKLSGGELQRVAIARVLLKNPQLVLLDEATSAVDSVTEMQIQDAFRKLSKGRTTFVVAHRLSTIMHADLILVLSNGHIIERGTQDQLLAQGGKYVDLWNKQTSRRTANMSEETEDADVDAKHDVIIIDDLTSCPRRLDATDLHSLLDHADGQTDSKSDDDYECTDTDATSTSTTHVHQDGHAKLEGLSGVTSSPSVHDPADTETDDSTERTSERKIRRVRWGSRARSDGMGGGGESEASGDADGEEEEEEEEESEDNRDGNEDVNRRRL</sequence>
<evidence type="ECO:0000256" key="9">
    <source>
        <dbReference type="SAM" id="MobiDB-lite"/>
    </source>
</evidence>
<dbReference type="InterPro" id="IPR039421">
    <property type="entry name" value="Type_1_exporter"/>
</dbReference>
<dbReference type="PROSITE" id="PS50929">
    <property type="entry name" value="ABC_TM1F"/>
    <property type="match status" value="1"/>
</dbReference>
<dbReference type="PANTHER" id="PTHR24221:SF503">
    <property type="entry name" value="MITOCHONDRIAL POTASSIUM CHANNEL ATP-BINDING SUBUNIT"/>
    <property type="match status" value="1"/>
</dbReference>
<feature type="region of interest" description="Disordered" evidence="9">
    <location>
        <begin position="879"/>
        <end position="1000"/>
    </location>
</feature>
<reference evidence="13" key="1">
    <citation type="journal article" date="2020" name="Stud. Mycol.">
        <title>101 Dothideomycetes genomes: a test case for predicting lifestyles and emergence of pathogens.</title>
        <authorList>
            <person name="Haridas S."/>
            <person name="Albert R."/>
            <person name="Binder M."/>
            <person name="Bloem J."/>
            <person name="Labutti K."/>
            <person name="Salamov A."/>
            <person name="Andreopoulos B."/>
            <person name="Baker S."/>
            <person name="Barry K."/>
            <person name="Bills G."/>
            <person name="Bluhm B."/>
            <person name="Cannon C."/>
            <person name="Castanera R."/>
            <person name="Culley D."/>
            <person name="Daum C."/>
            <person name="Ezra D."/>
            <person name="Gonzalez J."/>
            <person name="Henrissat B."/>
            <person name="Kuo A."/>
            <person name="Liang C."/>
            <person name="Lipzen A."/>
            <person name="Lutzoni F."/>
            <person name="Magnuson J."/>
            <person name="Mondo S."/>
            <person name="Nolan M."/>
            <person name="Ohm R."/>
            <person name="Pangilinan J."/>
            <person name="Park H.-J."/>
            <person name="Ramirez L."/>
            <person name="Alfaro M."/>
            <person name="Sun H."/>
            <person name="Tritt A."/>
            <person name="Yoshinaga Y."/>
            <person name="Zwiers L.-H."/>
            <person name="Turgeon B."/>
            <person name="Goodwin S."/>
            <person name="Spatafora J."/>
            <person name="Crous P."/>
            <person name="Grigoriev I."/>
        </authorList>
    </citation>
    <scope>NUCLEOTIDE SEQUENCE</scope>
    <source>
        <strain evidence="13">CBS 121167</strain>
    </source>
</reference>
<evidence type="ECO:0000256" key="7">
    <source>
        <dbReference type="ARBA" id="ARBA00023136"/>
    </source>
</evidence>
<dbReference type="OrthoDB" id="6500128at2759"/>
<feature type="domain" description="ABC transmembrane type-1" evidence="12">
    <location>
        <begin position="279"/>
        <end position="563"/>
    </location>
</feature>
<evidence type="ECO:0000313" key="14">
    <source>
        <dbReference type="Proteomes" id="UP000799438"/>
    </source>
</evidence>
<dbReference type="PANTHER" id="PTHR24221">
    <property type="entry name" value="ATP-BINDING CASSETTE SUB-FAMILY B"/>
    <property type="match status" value="1"/>
</dbReference>
<keyword evidence="6 10" id="KW-1133">Transmembrane helix</keyword>
<dbReference type="GO" id="GO:0140359">
    <property type="term" value="F:ABC-type transporter activity"/>
    <property type="evidence" value="ECO:0007669"/>
    <property type="project" value="InterPro"/>
</dbReference>
<dbReference type="Gene3D" id="3.40.50.300">
    <property type="entry name" value="P-loop containing nucleotide triphosphate hydrolases"/>
    <property type="match status" value="1"/>
</dbReference>
<evidence type="ECO:0000256" key="8">
    <source>
        <dbReference type="ARBA" id="ARBA00024363"/>
    </source>
</evidence>
<dbReference type="RefSeq" id="XP_033400870.1">
    <property type="nucleotide sequence ID" value="XM_033541849.1"/>
</dbReference>
<evidence type="ECO:0008006" key="15">
    <source>
        <dbReference type="Google" id="ProtNLM"/>
    </source>
</evidence>
<keyword evidence="3 10" id="KW-0812">Transmembrane</keyword>
<organism evidence="13 14">
    <name type="scientific">Aplosporella prunicola CBS 121167</name>
    <dbReference type="NCBI Taxonomy" id="1176127"/>
    <lineage>
        <taxon>Eukaryota</taxon>
        <taxon>Fungi</taxon>
        <taxon>Dikarya</taxon>
        <taxon>Ascomycota</taxon>
        <taxon>Pezizomycotina</taxon>
        <taxon>Dothideomycetes</taxon>
        <taxon>Dothideomycetes incertae sedis</taxon>
        <taxon>Botryosphaeriales</taxon>
        <taxon>Aplosporellaceae</taxon>
        <taxon>Aplosporella</taxon>
    </lineage>
</organism>
<keyword evidence="2" id="KW-0813">Transport</keyword>
<dbReference type="InterPro" id="IPR017871">
    <property type="entry name" value="ABC_transporter-like_CS"/>
</dbReference>
<keyword evidence="4" id="KW-0547">Nucleotide-binding</keyword>
<feature type="compositionally biased region" description="Acidic residues" evidence="9">
    <location>
        <begin position="222"/>
        <end position="234"/>
    </location>
</feature>
<feature type="compositionally biased region" description="Basic and acidic residues" evidence="9">
    <location>
        <begin position="988"/>
        <end position="1000"/>
    </location>
</feature>
<feature type="transmembrane region" description="Helical" evidence="10">
    <location>
        <begin position="86"/>
        <end position="106"/>
    </location>
</feature>
<feature type="transmembrane region" description="Helical" evidence="10">
    <location>
        <begin position="393"/>
        <end position="413"/>
    </location>
</feature>
<dbReference type="Pfam" id="PF00664">
    <property type="entry name" value="ABC_membrane"/>
    <property type="match status" value="1"/>
</dbReference>
<feature type="transmembrane region" description="Helical" evidence="10">
    <location>
        <begin position="113"/>
        <end position="137"/>
    </location>
</feature>
<dbReference type="FunFam" id="3.40.50.300:FF:000186">
    <property type="entry name" value="ATP-binding cassette sub-family B member 7, mitochondrial"/>
    <property type="match status" value="1"/>
</dbReference>
<feature type="region of interest" description="Disordered" evidence="9">
    <location>
        <begin position="212"/>
        <end position="238"/>
    </location>
</feature>
<keyword evidence="5" id="KW-0067">ATP-binding</keyword>
<evidence type="ECO:0000256" key="10">
    <source>
        <dbReference type="SAM" id="Phobius"/>
    </source>
</evidence>
<evidence type="ECO:0000259" key="12">
    <source>
        <dbReference type="PROSITE" id="PS50929"/>
    </source>
</evidence>
<feature type="transmembrane region" description="Helical" evidence="10">
    <location>
        <begin position="273"/>
        <end position="290"/>
    </location>
</feature>
<feature type="transmembrane region" description="Helical" evidence="10">
    <location>
        <begin position="20"/>
        <end position="38"/>
    </location>
</feature>
<feature type="transmembrane region" description="Helical" evidence="10">
    <location>
        <begin position="149"/>
        <end position="171"/>
    </location>
</feature>
<keyword evidence="14" id="KW-1185">Reference proteome</keyword>
<feature type="compositionally biased region" description="Acidic residues" evidence="9">
    <location>
        <begin position="969"/>
        <end position="987"/>
    </location>
</feature>
<dbReference type="GO" id="GO:0016020">
    <property type="term" value="C:membrane"/>
    <property type="evidence" value="ECO:0007669"/>
    <property type="project" value="UniProtKB-SubCell"/>
</dbReference>
<gene>
    <name evidence="13" type="ORF">K452DRAFT_295698</name>
</gene>
<dbReference type="InterPro" id="IPR003593">
    <property type="entry name" value="AAA+_ATPase"/>
</dbReference>
<dbReference type="SUPFAM" id="SSF52540">
    <property type="entry name" value="P-loop containing nucleoside triphosphate hydrolases"/>
    <property type="match status" value="1"/>
</dbReference>
<evidence type="ECO:0000256" key="4">
    <source>
        <dbReference type="ARBA" id="ARBA00022741"/>
    </source>
</evidence>
<evidence type="ECO:0000256" key="2">
    <source>
        <dbReference type="ARBA" id="ARBA00022448"/>
    </source>
</evidence>
<evidence type="ECO:0000256" key="1">
    <source>
        <dbReference type="ARBA" id="ARBA00004141"/>
    </source>
</evidence>
<feature type="transmembrane region" description="Helical" evidence="10">
    <location>
        <begin position="503"/>
        <end position="523"/>
    </location>
</feature>
<keyword evidence="7 10" id="KW-0472">Membrane</keyword>
<dbReference type="SUPFAM" id="SSF90123">
    <property type="entry name" value="ABC transporter transmembrane region"/>
    <property type="match status" value="1"/>
</dbReference>
<dbReference type="CDD" id="cd18583">
    <property type="entry name" value="ABC_6TM_HMT1"/>
    <property type="match status" value="1"/>
</dbReference>
<protein>
    <recommendedName>
        <fullName evidence="15">ABC transporter domain-containing protein</fullName>
    </recommendedName>
</protein>
<feature type="transmembrane region" description="Helical" evidence="10">
    <location>
        <begin position="50"/>
        <end position="74"/>
    </location>
</feature>
<feature type="transmembrane region" description="Helical" evidence="10">
    <location>
        <begin position="419"/>
        <end position="438"/>
    </location>
</feature>
<feature type="compositionally biased region" description="Basic and acidic residues" evidence="9">
    <location>
        <begin position="212"/>
        <end position="221"/>
    </location>
</feature>
<evidence type="ECO:0000259" key="11">
    <source>
        <dbReference type="PROSITE" id="PS50893"/>
    </source>
</evidence>
<dbReference type="PROSITE" id="PS50893">
    <property type="entry name" value="ABC_TRANSPORTER_2"/>
    <property type="match status" value="1"/>
</dbReference>
<dbReference type="GeneID" id="54299346"/>
<dbReference type="AlphaFoldDB" id="A0A6A6BN92"/>
<dbReference type="InterPro" id="IPR003439">
    <property type="entry name" value="ABC_transporter-like_ATP-bd"/>
</dbReference>
<dbReference type="CDD" id="cd03253">
    <property type="entry name" value="ABCC_ATM1_transporter"/>
    <property type="match status" value="1"/>
</dbReference>
<evidence type="ECO:0000256" key="5">
    <source>
        <dbReference type="ARBA" id="ARBA00022840"/>
    </source>
</evidence>
<dbReference type="Gene3D" id="1.20.1560.10">
    <property type="entry name" value="ABC transporter type 1, transmembrane domain"/>
    <property type="match status" value="1"/>
</dbReference>
<comment type="similarity">
    <text evidence="8">Belongs to the ABC transporter superfamily. ABCB family. Heavy Metal importer (TC 3.A.1.210) subfamily.</text>
</comment>
<dbReference type="InterPro" id="IPR027417">
    <property type="entry name" value="P-loop_NTPase"/>
</dbReference>
<evidence type="ECO:0000256" key="6">
    <source>
        <dbReference type="ARBA" id="ARBA00022989"/>
    </source>
</evidence>
<dbReference type="InterPro" id="IPR011527">
    <property type="entry name" value="ABC1_TM_dom"/>
</dbReference>
<comment type="subcellular location">
    <subcellularLocation>
        <location evidence="1">Membrane</location>
        <topology evidence="1">Multi-pass membrane protein</topology>
    </subcellularLocation>
</comment>
<evidence type="ECO:0000256" key="3">
    <source>
        <dbReference type="ARBA" id="ARBA00022692"/>
    </source>
</evidence>
<dbReference type="GO" id="GO:0000041">
    <property type="term" value="P:transition metal ion transport"/>
    <property type="evidence" value="ECO:0007669"/>
    <property type="project" value="UniProtKB-ARBA"/>
</dbReference>
<dbReference type="SMART" id="SM00382">
    <property type="entry name" value="AAA"/>
    <property type="match status" value="1"/>
</dbReference>
<dbReference type="Proteomes" id="UP000799438">
    <property type="component" value="Unassembled WGS sequence"/>
</dbReference>
<dbReference type="InterPro" id="IPR036640">
    <property type="entry name" value="ABC1_TM_sf"/>
</dbReference>
<dbReference type="PROSITE" id="PS00211">
    <property type="entry name" value="ABC_TRANSPORTER_1"/>
    <property type="match status" value="1"/>
</dbReference>
<proteinExistence type="inferred from homology"/>
<feature type="domain" description="ABC transporter" evidence="11">
    <location>
        <begin position="597"/>
        <end position="831"/>
    </location>
</feature>
<dbReference type="GO" id="GO:0005524">
    <property type="term" value="F:ATP binding"/>
    <property type="evidence" value="ECO:0007669"/>
    <property type="project" value="UniProtKB-KW"/>
</dbReference>